<evidence type="ECO:0000256" key="6">
    <source>
        <dbReference type="ARBA" id="ARBA00023136"/>
    </source>
</evidence>
<feature type="transmembrane region" description="Helical" evidence="7">
    <location>
        <begin position="472"/>
        <end position="496"/>
    </location>
</feature>
<evidence type="ECO:0000256" key="4">
    <source>
        <dbReference type="ARBA" id="ARBA00022692"/>
    </source>
</evidence>
<protein>
    <submittedName>
        <fullName evidence="9">ABC transporter permease subunit</fullName>
    </submittedName>
</protein>
<feature type="domain" description="ABC transmembrane type-1" evidence="8">
    <location>
        <begin position="392"/>
        <end position="589"/>
    </location>
</feature>
<dbReference type="Proteomes" id="UP001170717">
    <property type="component" value="Unassembled WGS sequence"/>
</dbReference>
<comment type="caution">
    <text evidence="9">The sequence shown here is derived from an EMBL/GenBank/DDBJ whole genome shotgun (WGS) entry which is preliminary data.</text>
</comment>
<dbReference type="PANTHER" id="PTHR30183:SF6">
    <property type="entry name" value="INNER MEMBRANE ABC TRANSPORTER PERMEASE PROTEIN YNJC"/>
    <property type="match status" value="1"/>
</dbReference>
<evidence type="ECO:0000256" key="7">
    <source>
        <dbReference type="RuleBase" id="RU363032"/>
    </source>
</evidence>
<feature type="domain" description="ABC transmembrane type-1" evidence="8">
    <location>
        <begin position="72"/>
        <end position="308"/>
    </location>
</feature>
<dbReference type="RefSeq" id="WP_231751114.1">
    <property type="nucleotide sequence ID" value="NZ_CP015345.1"/>
</dbReference>
<comment type="subcellular location">
    <subcellularLocation>
        <location evidence="1 7">Cell membrane</location>
        <topology evidence="1 7">Multi-pass membrane protein</topology>
    </subcellularLocation>
</comment>
<feature type="transmembrane region" description="Helical" evidence="7">
    <location>
        <begin position="517"/>
        <end position="542"/>
    </location>
</feature>
<comment type="similarity">
    <text evidence="7">Belongs to the binding-protein-dependent transport system permease family.</text>
</comment>
<organism evidence="9 10">
    <name type="scientific">Alteromonas stellipolaris</name>
    <dbReference type="NCBI Taxonomy" id="233316"/>
    <lineage>
        <taxon>Bacteria</taxon>
        <taxon>Pseudomonadati</taxon>
        <taxon>Pseudomonadota</taxon>
        <taxon>Gammaproteobacteria</taxon>
        <taxon>Alteromonadales</taxon>
        <taxon>Alteromonadaceae</taxon>
        <taxon>Alteromonas/Salinimonas group</taxon>
        <taxon>Alteromonas</taxon>
    </lineage>
</organism>
<dbReference type="SUPFAM" id="SSF161098">
    <property type="entry name" value="MetI-like"/>
    <property type="match status" value="2"/>
</dbReference>
<dbReference type="PROSITE" id="PS50928">
    <property type="entry name" value="ABC_TM1"/>
    <property type="match status" value="2"/>
</dbReference>
<feature type="transmembrane region" description="Helical" evidence="7">
    <location>
        <begin position="337"/>
        <end position="363"/>
    </location>
</feature>
<dbReference type="AlphaFoldDB" id="A0AAW7Z0Y0"/>
<sequence>MSMLSRTHWLRNMTLFQRLTLSVRALLTLLLSLPVLAGLVGVVLPAFGYFPALDAHHFTLSVFAQLFAIDGIGKMALLSFFTGLLATIISVASAFLLLAVFYRSSYLNKLQTWLSPLLVLPHAAAAIALLFVLSPSGFFSSIVANVSNILSSIGLSEATSVGGASVLLPPTWAFPYDSYGISIIIALALKELPFVFLMAVSVMSQPHVKRKFDGYFNSATALGYSPVTLFFKVIFPIVYPQVRLPILAVLAYATANVEIPLLLGPNNPPTLAVAVVQWFNHVDLSMRFQASAAALLQVAVTLAAISVWIMGEKVAKHAQIRFYSNGRRHTGKTLSDIVAYGVVSLYTLLIVSIIISTLLWSFATFWQFPAVLPKGLTLLHWQTTLVALAEPFNNTVLLAVLVSGFSVIVATLALEAETFSGNNGPKSKPSPFFNGGAGALLSLTLFLPLLVPGVAFLYGLVWFQLAYFNEAVWFHLFISHLVYVLPYVFISLAVAYRKFDPRYIQVAYGMGKSPWQVFLKIKLPLLFAPMLVAFALGLAISFSQYLPTLLSTGGRIATVTTEAVAAASGSSARLTAVYVIVQMLMPLLGFVLAWWLPTICFNPMGRYTLLQTRKSKL</sequence>
<dbReference type="InterPro" id="IPR035906">
    <property type="entry name" value="MetI-like_sf"/>
</dbReference>
<dbReference type="GO" id="GO:0005886">
    <property type="term" value="C:plasma membrane"/>
    <property type="evidence" value="ECO:0007669"/>
    <property type="project" value="UniProtKB-SubCell"/>
</dbReference>
<feature type="transmembrane region" description="Helical" evidence="7">
    <location>
        <begin position="576"/>
        <end position="596"/>
    </location>
</feature>
<reference evidence="9" key="1">
    <citation type="submission" date="2023-07" db="EMBL/GenBank/DDBJ databases">
        <title>Genome content predicts the carbon catabolic preferences of heterotrophic bacteria.</title>
        <authorList>
            <person name="Gralka M."/>
        </authorList>
    </citation>
    <scope>NUCLEOTIDE SEQUENCE</scope>
    <source>
        <strain evidence="9">F2M12</strain>
    </source>
</reference>
<dbReference type="GO" id="GO:0055085">
    <property type="term" value="P:transmembrane transport"/>
    <property type="evidence" value="ECO:0007669"/>
    <property type="project" value="InterPro"/>
</dbReference>
<evidence type="ECO:0000256" key="1">
    <source>
        <dbReference type="ARBA" id="ARBA00004651"/>
    </source>
</evidence>
<feature type="transmembrane region" description="Helical" evidence="7">
    <location>
        <begin position="215"/>
        <end position="239"/>
    </location>
</feature>
<feature type="transmembrane region" description="Helical" evidence="7">
    <location>
        <begin position="179"/>
        <end position="203"/>
    </location>
</feature>
<evidence type="ECO:0000313" key="10">
    <source>
        <dbReference type="Proteomes" id="UP001170717"/>
    </source>
</evidence>
<dbReference type="Pfam" id="PF00528">
    <property type="entry name" value="BPD_transp_1"/>
    <property type="match status" value="1"/>
</dbReference>
<feature type="transmembrane region" description="Helical" evidence="7">
    <location>
        <begin position="288"/>
        <end position="311"/>
    </location>
</feature>
<name>A0AAW7Z0Y0_9ALTE</name>
<feature type="transmembrane region" description="Helical" evidence="7">
    <location>
        <begin position="396"/>
        <end position="416"/>
    </location>
</feature>
<evidence type="ECO:0000256" key="2">
    <source>
        <dbReference type="ARBA" id="ARBA00022448"/>
    </source>
</evidence>
<keyword evidence="2 7" id="KW-0813">Transport</keyword>
<keyword evidence="5 7" id="KW-1133">Transmembrane helix</keyword>
<gene>
    <name evidence="9" type="ORF">Q4527_02435</name>
</gene>
<evidence type="ECO:0000313" key="9">
    <source>
        <dbReference type="EMBL" id="MDO6576226.1"/>
    </source>
</evidence>
<proteinExistence type="inferred from homology"/>
<dbReference type="Gene3D" id="1.10.3720.10">
    <property type="entry name" value="MetI-like"/>
    <property type="match status" value="2"/>
</dbReference>
<evidence type="ECO:0000256" key="5">
    <source>
        <dbReference type="ARBA" id="ARBA00022989"/>
    </source>
</evidence>
<feature type="transmembrane region" description="Helical" evidence="7">
    <location>
        <begin position="437"/>
        <end position="460"/>
    </location>
</feature>
<evidence type="ECO:0000259" key="8">
    <source>
        <dbReference type="PROSITE" id="PS50928"/>
    </source>
</evidence>
<dbReference type="EMBL" id="JAUOQI010000001">
    <property type="protein sequence ID" value="MDO6576226.1"/>
    <property type="molecule type" value="Genomic_DNA"/>
</dbReference>
<feature type="transmembrane region" description="Helical" evidence="7">
    <location>
        <begin position="76"/>
        <end position="101"/>
    </location>
</feature>
<dbReference type="InterPro" id="IPR000515">
    <property type="entry name" value="MetI-like"/>
</dbReference>
<keyword evidence="4 7" id="KW-0812">Transmembrane</keyword>
<keyword evidence="3" id="KW-1003">Cell membrane</keyword>
<accession>A0AAW7Z0Y0</accession>
<keyword evidence="6 7" id="KW-0472">Membrane</keyword>
<evidence type="ECO:0000256" key="3">
    <source>
        <dbReference type="ARBA" id="ARBA00022475"/>
    </source>
</evidence>
<dbReference type="PANTHER" id="PTHR30183">
    <property type="entry name" value="MOLYBDENUM TRANSPORT SYSTEM PERMEASE PROTEIN MODB"/>
    <property type="match status" value="1"/>
</dbReference>
<feature type="transmembrane region" description="Helical" evidence="7">
    <location>
        <begin position="113"/>
        <end position="133"/>
    </location>
</feature>
<dbReference type="CDD" id="cd06261">
    <property type="entry name" value="TM_PBP2"/>
    <property type="match status" value="1"/>
</dbReference>